<organism evidence="1 2">
    <name type="scientific">Paroceanicella profunda</name>
    <dbReference type="NCBI Taxonomy" id="2579971"/>
    <lineage>
        <taxon>Bacteria</taxon>
        <taxon>Pseudomonadati</taxon>
        <taxon>Pseudomonadota</taxon>
        <taxon>Alphaproteobacteria</taxon>
        <taxon>Rhodobacterales</taxon>
        <taxon>Paracoccaceae</taxon>
        <taxon>Paroceanicella</taxon>
    </lineage>
</organism>
<dbReference type="Proteomes" id="UP000305888">
    <property type="component" value="Chromosome"/>
</dbReference>
<name>A0A5B8FUW7_9RHOB</name>
<gene>
    <name evidence="1" type="ORF">FDP22_12645</name>
</gene>
<protein>
    <recommendedName>
        <fullName evidence="3">LamG domain-containing protein</fullName>
    </recommendedName>
</protein>
<keyword evidence="2" id="KW-1185">Reference proteome</keyword>
<dbReference type="OrthoDB" id="9844181at2"/>
<evidence type="ECO:0000313" key="1">
    <source>
        <dbReference type="EMBL" id="QDL92556.1"/>
    </source>
</evidence>
<evidence type="ECO:0000313" key="2">
    <source>
        <dbReference type="Proteomes" id="UP000305888"/>
    </source>
</evidence>
<dbReference type="KEGG" id="ppru:FDP22_12645"/>
<dbReference type="RefSeq" id="WP_138574125.1">
    <property type="nucleotide sequence ID" value="NZ_CP040818.1"/>
</dbReference>
<accession>A0A5B8FUW7</accession>
<dbReference type="AlphaFoldDB" id="A0A5B8FUW7"/>
<reference evidence="1 2" key="1">
    <citation type="submission" date="2019-06" db="EMBL/GenBank/DDBJ databases">
        <title>Genome sequence of Rhodobacteraceae bacterium D4M1.</title>
        <authorList>
            <person name="Cao J."/>
        </authorList>
    </citation>
    <scope>NUCLEOTIDE SEQUENCE [LARGE SCALE GENOMIC DNA]</scope>
    <source>
        <strain evidence="1 2">D4M1</strain>
    </source>
</reference>
<dbReference type="EMBL" id="CP040818">
    <property type="protein sequence ID" value="QDL92556.1"/>
    <property type="molecule type" value="Genomic_DNA"/>
</dbReference>
<evidence type="ECO:0008006" key="3">
    <source>
        <dbReference type="Google" id="ProtNLM"/>
    </source>
</evidence>
<proteinExistence type="predicted"/>
<sequence length="276" mass="29227">MIITLKDVSFAGAGLGTATELIRGIPKAGLLGLYMMDEAEIGAPVSSLADISGNGNTATLRSGWTAPIQRDYGLEVAGPHGTVFRTPIPTNPSGRKRTMYMVQTPLLPGNEASVYSYLFGASGNGGMALPTDNHTNAPFPALRYYGIGASGIYDVYDLALDILGATTVKYSAPPTFGEPSLASFSYDGAAPRIEMNVQSGDTRFSTNAAIGTFLDGTTDYGTIEFGIWGHQVARSAANPLGRMHMVAIYETFYDTAAQLKHMAFMAKAMQARSVVV</sequence>